<accession>A0AB39C4K4</accession>
<reference evidence="1" key="1">
    <citation type="submission" date="2024-06" db="EMBL/GenBank/DDBJ databases">
        <title>This phage originates from the Bacteriophage catalogue of the Bacteriophage Competence Centre, Department of Microbiology und Biotechnology, Max Rubner-Institut, Kiel, Germany.</title>
        <authorList>
            <person name="Sprotte S."/>
            <person name="Brinks E."/>
            <person name="Hille F."/>
        </authorList>
    </citation>
    <scope>NUCLEOTIDE SEQUENCE</scope>
</reference>
<proteinExistence type="predicted"/>
<evidence type="ECO:0000313" key="1">
    <source>
        <dbReference type="EMBL" id="XDJ01004.1"/>
    </source>
</evidence>
<dbReference type="EMBL" id="PP926509">
    <property type="protein sequence ID" value="XDJ01004.1"/>
    <property type="molecule type" value="Genomic_DNA"/>
</dbReference>
<protein>
    <submittedName>
        <fullName evidence="1">Uncharacterized protein</fullName>
    </submittedName>
</protein>
<name>A0AB39C4K4_9CAUD</name>
<sequence>MRMPSLSRQIEENGSSITASRLFPVASITS</sequence>
<organism evidence="1">
    <name type="scientific">Klebsiella phage PMBT63</name>
    <dbReference type="NCBI Taxonomy" id="3229739"/>
    <lineage>
        <taxon>Viruses</taxon>
        <taxon>Duplodnaviria</taxon>
        <taxon>Heunggongvirae</taxon>
        <taxon>Uroviricota</taxon>
        <taxon>Caudoviricetes</taxon>
    </lineage>
</organism>